<feature type="domain" description="GtrA/DPMS transmembrane" evidence="10">
    <location>
        <begin position="250"/>
        <end position="372"/>
    </location>
</feature>
<comment type="similarity">
    <text evidence="2">Belongs to the glycosyltransferase 2 family.</text>
</comment>
<dbReference type="SUPFAM" id="SSF53448">
    <property type="entry name" value="Nucleotide-diphospho-sugar transferases"/>
    <property type="match status" value="1"/>
</dbReference>
<dbReference type="PANTHER" id="PTHR43398:SF1">
    <property type="entry name" value="DOLICHOL-PHOSPHATE MANNOSYLTRANSFERASE SUBUNIT 1"/>
    <property type="match status" value="1"/>
</dbReference>
<evidence type="ECO:0000313" key="12">
    <source>
        <dbReference type="Proteomes" id="UP000231388"/>
    </source>
</evidence>
<comment type="caution">
    <text evidence="11">The sequence shown here is derived from an EMBL/GenBank/DDBJ whole genome shotgun (WGS) entry which is preliminary data.</text>
</comment>
<feature type="transmembrane region" description="Helical" evidence="8">
    <location>
        <begin position="277"/>
        <end position="294"/>
    </location>
</feature>
<keyword evidence="5 8" id="KW-0812">Transmembrane</keyword>
<feature type="transmembrane region" description="Helical" evidence="8">
    <location>
        <begin position="315"/>
        <end position="336"/>
    </location>
</feature>
<dbReference type="InterPro" id="IPR007267">
    <property type="entry name" value="GtrA_DPMS_TM"/>
</dbReference>
<dbReference type="InterPro" id="IPR029044">
    <property type="entry name" value="Nucleotide-diphossugar_trans"/>
</dbReference>
<dbReference type="PANTHER" id="PTHR43398">
    <property type="entry name" value="DOLICHOL-PHOSPHATE MANNOSYLTRANSFERASE SUBUNIT 1"/>
    <property type="match status" value="1"/>
</dbReference>
<name>A0A2G9XDM8_UNCKA</name>
<protein>
    <recommendedName>
        <fullName evidence="13">Dolichyl-phosphate beta-D-mannosyltransferase</fullName>
    </recommendedName>
</protein>
<proteinExistence type="inferred from homology"/>
<dbReference type="EMBL" id="PCQY01000032">
    <property type="protein sequence ID" value="PIP04381.1"/>
    <property type="molecule type" value="Genomic_DNA"/>
</dbReference>
<evidence type="ECO:0000259" key="10">
    <source>
        <dbReference type="Pfam" id="PF04138"/>
    </source>
</evidence>
<keyword evidence="4" id="KW-0808">Transferase</keyword>
<evidence type="ECO:0000256" key="7">
    <source>
        <dbReference type="ARBA" id="ARBA00023136"/>
    </source>
</evidence>
<evidence type="ECO:0000256" key="6">
    <source>
        <dbReference type="ARBA" id="ARBA00022989"/>
    </source>
</evidence>
<accession>A0A2G9XDM8</accession>
<keyword evidence="7 8" id="KW-0472">Membrane</keyword>
<dbReference type="GO" id="GO:0004582">
    <property type="term" value="F:dolichyl-phosphate beta-D-mannosyltransferase activity"/>
    <property type="evidence" value="ECO:0007669"/>
    <property type="project" value="InterPro"/>
</dbReference>
<evidence type="ECO:0000313" key="11">
    <source>
        <dbReference type="EMBL" id="PIP04381.1"/>
    </source>
</evidence>
<dbReference type="Proteomes" id="UP000231388">
    <property type="component" value="Unassembled WGS sequence"/>
</dbReference>
<organism evidence="11 12">
    <name type="scientific">candidate division WWE3 bacterium CG23_combo_of_CG06-09_8_20_14_all_40_14</name>
    <dbReference type="NCBI Taxonomy" id="1975095"/>
    <lineage>
        <taxon>Bacteria</taxon>
        <taxon>Katanobacteria</taxon>
    </lineage>
</organism>
<dbReference type="Gene3D" id="3.90.550.10">
    <property type="entry name" value="Spore Coat Polysaccharide Biosynthesis Protein SpsA, Chain A"/>
    <property type="match status" value="1"/>
</dbReference>
<evidence type="ECO:0000256" key="8">
    <source>
        <dbReference type="SAM" id="Phobius"/>
    </source>
</evidence>
<evidence type="ECO:0008006" key="13">
    <source>
        <dbReference type="Google" id="ProtNLM"/>
    </source>
</evidence>
<gene>
    <name evidence="11" type="ORF">COX53_02675</name>
</gene>
<comment type="subcellular location">
    <subcellularLocation>
        <location evidence="1">Membrane</location>
        <topology evidence="1">Multi-pass membrane protein</topology>
    </subcellularLocation>
</comment>
<evidence type="ECO:0000256" key="5">
    <source>
        <dbReference type="ARBA" id="ARBA00022692"/>
    </source>
</evidence>
<dbReference type="GO" id="GO:0016020">
    <property type="term" value="C:membrane"/>
    <property type="evidence" value="ECO:0007669"/>
    <property type="project" value="UniProtKB-SubCell"/>
</dbReference>
<evidence type="ECO:0000259" key="9">
    <source>
        <dbReference type="Pfam" id="PF00535"/>
    </source>
</evidence>
<feature type="domain" description="Glycosyltransferase 2-like" evidence="9">
    <location>
        <begin position="5"/>
        <end position="172"/>
    </location>
</feature>
<evidence type="ECO:0000256" key="3">
    <source>
        <dbReference type="ARBA" id="ARBA00022676"/>
    </source>
</evidence>
<evidence type="ECO:0000256" key="2">
    <source>
        <dbReference type="ARBA" id="ARBA00006739"/>
    </source>
</evidence>
<dbReference type="InterPro" id="IPR039528">
    <property type="entry name" value="DPM1-like"/>
</dbReference>
<dbReference type="CDD" id="cd06442">
    <property type="entry name" value="DPM1_like"/>
    <property type="match status" value="1"/>
</dbReference>
<dbReference type="Pfam" id="PF00535">
    <property type="entry name" value="Glycos_transf_2"/>
    <property type="match status" value="1"/>
</dbReference>
<sequence length="375" mass="42479">MNTVIVIPTYNEKENIAPLLEEIQKVLKKIEGFKMGVLVVDDNSPDGTADIVRSVMKKYKNIHLITGEKQGLGAAYVRGFKYAMENLKADVVFEMDADFQHNPNDIPRFLDKISSGYDYVLGSRYISGGSIPKTWGLHRKFLSFFGGWFARVVLGTKSVKDYTTGYKAMRVKGYLDKIDLSKILSKNFAYKIHLLYEMLNLKAKTIEIPIKFVDREKDKSKSNAVRESKESMKVVLILRYRKNERFFKVCIVGAIGALIQIVFASLLVSLLGYRNAVLSNVLATEVAILANFFINNAWTFSDRKVVNFAGLIRKLPVFNLLSLGSIIIQAVVMWAGTRILDVSSLPPYLFLVVLGILLGLIWNFTMYTKVVWKEK</sequence>
<dbReference type="GO" id="GO:0000271">
    <property type="term" value="P:polysaccharide biosynthetic process"/>
    <property type="evidence" value="ECO:0007669"/>
    <property type="project" value="InterPro"/>
</dbReference>
<keyword evidence="3" id="KW-0328">Glycosyltransferase</keyword>
<evidence type="ECO:0000256" key="1">
    <source>
        <dbReference type="ARBA" id="ARBA00004141"/>
    </source>
</evidence>
<keyword evidence="6 8" id="KW-1133">Transmembrane helix</keyword>
<feature type="transmembrane region" description="Helical" evidence="8">
    <location>
        <begin position="246"/>
        <end position="271"/>
    </location>
</feature>
<reference evidence="11 12" key="1">
    <citation type="submission" date="2017-09" db="EMBL/GenBank/DDBJ databases">
        <title>Depth-based differentiation of microbial function through sediment-hosted aquifers and enrichment of novel symbionts in the deep terrestrial subsurface.</title>
        <authorList>
            <person name="Probst A.J."/>
            <person name="Ladd B."/>
            <person name="Jarett J.K."/>
            <person name="Geller-Mcgrath D.E."/>
            <person name="Sieber C.M."/>
            <person name="Emerson J.B."/>
            <person name="Anantharaman K."/>
            <person name="Thomas B.C."/>
            <person name="Malmstrom R."/>
            <person name="Stieglmeier M."/>
            <person name="Klingl A."/>
            <person name="Woyke T."/>
            <person name="Ryan C.M."/>
            <person name="Banfield J.F."/>
        </authorList>
    </citation>
    <scope>NUCLEOTIDE SEQUENCE [LARGE SCALE GENOMIC DNA]</scope>
    <source>
        <strain evidence="11">CG23_combo_of_CG06-09_8_20_14_all_40_14</strain>
    </source>
</reference>
<dbReference type="GO" id="GO:0009247">
    <property type="term" value="P:glycolipid biosynthetic process"/>
    <property type="evidence" value="ECO:0007669"/>
    <property type="project" value="TreeGrafter"/>
</dbReference>
<dbReference type="AlphaFoldDB" id="A0A2G9XDM8"/>
<dbReference type="Pfam" id="PF04138">
    <property type="entry name" value="GtrA_DPMS_TM"/>
    <property type="match status" value="1"/>
</dbReference>
<evidence type="ECO:0000256" key="4">
    <source>
        <dbReference type="ARBA" id="ARBA00022679"/>
    </source>
</evidence>
<dbReference type="InterPro" id="IPR001173">
    <property type="entry name" value="Glyco_trans_2-like"/>
</dbReference>
<feature type="transmembrane region" description="Helical" evidence="8">
    <location>
        <begin position="348"/>
        <end position="367"/>
    </location>
</feature>